<evidence type="ECO:0000313" key="3">
    <source>
        <dbReference type="Proteomes" id="UP000054248"/>
    </source>
</evidence>
<evidence type="ECO:0000256" key="1">
    <source>
        <dbReference type="SAM" id="MobiDB-lite"/>
    </source>
</evidence>
<dbReference type="HOGENOM" id="CLU_3089035_0_0_1"/>
<accession>A0A0C3QAT9</accession>
<reference evidence="3" key="2">
    <citation type="submission" date="2015-01" db="EMBL/GenBank/DDBJ databases">
        <title>Evolutionary Origins and Diversification of the Mycorrhizal Mutualists.</title>
        <authorList>
            <consortium name="DOE Joint Genome Institute"/>
            <consortium name="Mycorrhizal Genomics Consortium"/>
            <person name="Kohler A."/>
            <person name="Kuo A."/>
            <person name="Nagy L.G."/>
            <person name="Floudas D."/>
            <person name="Copeland A."/>
            <person name="Barry K.W."/>
            <person name="Cichocki N."/>
            <person name="Veneault-Fourrey C."/>
            <person name="LaButti K."/>
            <person name="Lindquist E.A."/>
            <person name="Lipzen A."/>
            <person name="Lundell T."/>
            <person name="Morin E."/>
            <person name="Murat C."/>
            <person name="Riley R."/>
            <person name="Ohm R."/>
            <person name="Sun H."/>
            <person name="Tunlid A."/>
            <person name="Henrissat B."/>
            <person name="Grigoriev I.V."/>
            <person name="Hibbett D.S."/>
            <person name="Martin F."/>
        </authorList>
    </citation>
    <scope>NUCLEOTIDE SEQUENCE [LARGE SCALE GENOMIC DNA]</scope>
    <source>
        <strain evidence="3">MUT 4182</strain>
    </source>
</reference>
<gene>
    <name evidence="2" type="ORF">M407DRAFT_243322</name>
</gene>
<sequence>MNPNARCWRKRRPKTLSEDPEFQGPNNRKSDSSRLESDQKRRCLSKAMCLDI</sequence>
<keyword evidence="3" id="KW-1185">Reference proteome</keyword>
<reference evidence="2 3" key="1">
    <citation type="submission" date="2014-04" db="EMBL/GenBank/DDBJ databases">
        <authorList>
            <consortium name="DOE Joint Genome Institute"/>
            <person name="Kuo A."/>
            <person name="Girlanda M."/>
            <person name="Perotto S."/>
            <person name="Kohler A."/>
            <person name="Nagy L.G."/>
            <person name="Floudas D."/>
            <person name="Copeland A."/>
            <person name="Barry K.W."/>
            <person name="Cichocki N."/>
            <person name="Veneault-Fourrey C."/>
            <person name="LaButti K."/>
            <person name="Lindquist E.A."/>
            <person name="Lipzen A."/>
            <person name="Lundell T."/>
            <person name="Morin E."/>
            <person name="Murat C."/>
            <person name="Sun H."/>
            <person name="Tunlid A."/>
            <person name="Henrissat B."/>
            <person name="Grigoriev I.V."/>
            <person name="Hibbett D.S."/>
            <person name="Martin F."/>
            <person name="Nordberg H.P."/>
            <person name="Cantor M.N."/>
            <person name="Hua S.X."/>
        </authorList>
    </citation>
    <scope>NUCLEOTIDE SEQUENCE [LARGE SCALE GENOMIC DNA]</scope>
    <source>
        <strain evidence="2 3">MUT 4182</strain>
    </source>
</reference>
<dbReference type="AlphaFoldDB" id="A0A0C3QAT9"/>
<proteinExistence type="predicted"/>
<evidence type="ECO:0000313" key="2">
    <source>
        <dbReference type="EMBL" id="KIO27455.1"/>
    </source>
</evidence>
<dbReference type="EMBL" id="KN823008">
    <property type="protein sequence ID" value="KIO27455.1"/>
    <property type="molecule type" value="Genomic_DNA"/>
</dbReference>
<protein>
    <submittedName>
        <fullName evidence="2">Uncharacterized protein</fullName>
    </submittedName>
</protein>
<feature type="region of interest" description="Disordered" evidence="1">
    <location>
        <begin position="1"/>
        <end position="39"/>
    </location>
</feature>
<name>A0A0C3QAT9_9AGAM</name>
<dbReference type="Proteomes" id="UP000054248">
    <property type="component" value="Unassembled WGS sequence"/>
</dbReference>
<feature type="compositionally biased region" description="Basic and acidic residues" evidence="1">
    <location>
        <begin position="28"/>
        <end position="39"/>
    </location>
</feature>
<organism evidence="2 3">
    <name type="scientific">Tulasnella calospora MUT 4182</name>
    <dbReference type="NCBI Taxonomy" id="1051891"/>
    <lineage>
        <taxon>Eukaryota</taxon>
        <taxon>Fungi</taxon>
        <taxon>Dikarya</taxon>
        <taxon>Basidiomycota</taxon>
        <taxon>Agaricomycotina</taxon>
        <taxon>Agaricomycetes</taxon>
        <taxon>Cantharellales</taxon>
        <taxon>Tulasnellaceae</taxon>
        <taxon>Tulasnella</taxon>
    </lineage>
</organism>